<dbReference type="PATRIC" id="fig|1618549.4.peg.267"/>
<evidence type="ECO:0000259" key="4">
    <source>
        <dbReference type="PROSITE" id="PS50893"/>
    </source>
</evidence>
<proteinExistence type="predicted"/>
<dbReference type="EMBL" id="LBWA01000003">
    <property type="protein sequence ID" value="KKQ98388.1"/>
    <property type="molecule type" value="Genomic_DNA"/>
</dbReference>
<dbReference type="Proteomes" id="UP000034325">
    <property type="component" value="Unassembled WGS sequence"/>
</dbReference>
<evidence type="ECO:0000256" key="1">
    <source>
        <dbReference type="ARBA" id="ARBA00022448"/>
    </source>
</evidence>
<dbReference type="InterPro" id="IPR017871">
    <property type="entry name" value="ABC_transporter-like_CS"/>
</dbReference>
<dbReference type="SUPFAM" id="SSF52540">
    <property type="entry name" value="P-loop containing nucleoside triphosphate hydrolases"/>
    <property type="match status" value="1"/>
</dbReference>
<evidence type="ECO:0000313" key="5">
    <source>
        <dbReference type="EMBL" id="KKQ98388.1"/>
    </source>
</evidence>
<protein>
    <submittedName>
        <fullName evidence="5">ABC transporter related protein</fullName>
    </submittedName>
</protein>
<dbReference type="PROSITE" id="PS50893">
    <property type="entry name" value="ABC_TRANSPORTER_2"/>
    <property type="match status" value="1"/>
</dbReference>
<dbReference type="GO" id="GO:0005524">
    <property type="term" value="F:ATP binding"/>
    <property type="evidence" value="ECO:0007669"/>
    <property type="project" value="UniProtKB-KW"/>
</dbReference>
<comment type="caution">
    <text evidence="5">The sequence shown here is derived from an EMBL/GenBank/DDBJ whole genome shotgun (WGS) entry which is preliminary data.</text>
</comment>
<gene>
    <name evidence="5" type="ORF">UT23_C0003G0015</name>
</gene>
<dbReference type="PANTHER" id="PTHR42711:SF4">
    <property type="entry name" value="ABC TRANSPORTER RELATED"/>
    <property type="match status" value="1"/>
</dbReference>
<feature type="domain" description="ABC transporter" evidence="4">
    <location>
        <begin position="19"/>
        <end position="266"/>
    </location>
</feature>
<dbReference type="PANTHER" id="PTHR42711">
    <property type="entry name" value="ABC TRANSPORTER ATP-BINDING PROTEIN"/>
    <property type="match status" value="1"/>
</dbReference>
<dbReference type="PROSITE" id="PS00211">
    <property type="entry name" value="ABC_TRANSPORTER_1"/>
    <property type="match status" value="1"/>
</dbReference>
<dbReference type="Pfam" id="PF00005">
    <property type="entry name" value="ABC_tran"/>
    <property type="match status" value="1"/>
</dbReference>
<accession>A0A0G0M2G9</accession>
<keyword evidence="1" id="KW-0813">Transport</keyword>
<sequence length="340" mass="38612">MSKENKEAVEKTIIVEHLVKNFEVTERKPGLAGSISSLFSPQKKIIRALKSISFSINKGELVGFIGPNGAGKTTTLKVLSGLLFPTAGFIQVMGFDPWTRRPEFLKQISLIMGQKNQLWWDLPAIETLELNRAIYEIPQNIYKESFDELVELLEVKKFLNTPVRKLSLGQRMRLELVAALLHHPKVLFLDEPTIGLDVVAQQKVRDFIFEYNRKHSATIMLTSHNMDDLIDLAKRVIVIDKGQILFDGNLKELVVQFAKEKIIKVYLSKEADIKKLDEIGKIKRFDFPQAILAVPREATAVAAAELLQNFPVADLTIEEEPIEEIIRRVFRGEVIKKKNG</sequence>
<evidence type="ECO:0000313" key="6">
    <source>
        <dbReference type="Proteomes" id="UP000034325"/>
    </source>
</evidence>
<dbReference type="InterPro" id="IPR003593">
    <property type="entry name" value="AAA+_ATPase"/>
</dbReference>
<evidence type="ECO:0000256" key="2">
    <source>
        <dbReference type="ARBA" id="ARBA00022741"/>
    </source>
</evidence>
<dbReference type="InterPro" id="IPR003439">
    <property type="entry name" value="ABC_transporter-like_ATP-bd"/>
</dbReference>
<reference evidence="5 6" key="1">
    <citation type="journal article" date="2015" name="Nature">
        <title>rRNA introns, odd ribosomes, and small enigmatic genomes across a large radiation of phyla.</title>
        <authorList>
            <person name="Brown C.T."/>
            <person name="Hug L.A."/>
            <person name="Thomas B.C."/>
            <person name="Sharon I."/>
            <person name="Castelle C.J."/>
            <person name="Singh A."/>
            <person name="Wilkins M.J."/>
            <person name="Williams K.H."/>
            <person name="Banfield J.F."/>
        </authorList>
    </citation>
    <scope>NUCLEOTIDE SEQUENCE [LARGE SCALE GENOMIC DNA]</scope>
</reference>
<organism evidence="5 6">
    <name type="scientific">Candidatus Woesebacteria bacterium GW2011_GWA1_39_12</name>
    <dbReference type="NCBI Taxonomy" id="1618549"/>
    <lineage>
        <taxon>Bacteria</taxon>
        <taxon>Candidatus Woeseibacteriota</taxon>
    </lineage>
</organism>
<dbReference type="GO" id="GO:0016887">
    <property type="term" value="F:ATP hydrolysis activity"/>
    <property type="evidence" value="ECO:0007669"/>
    <property type="project" value="InterPro"/>
</dbReference>
<keyword evidence="2" id="KW-0547">Nucleotide-binding</keyword>
<dbReference type="SMART" id="SM00382">
    <property type="entry name" value="AAA"/>
    <property type="match status" value="1"/>
</dbReference>
<keyword evidence="3" id="KW-0067">ATP-binding</keyword>
<name>A0A0G0M2G9_9BACT</name>
<dbReference type="InterPro" id="IPR027417">
    <property type="entry name" value="P-loop_NTPase"/>
</dbReference>
<dbReference type="InterPro" id="IPR050763">
    <property type="entry name" value="ABC_transporter_ATP-binding"/>
</dbReference>
<dbReference type="Gene3D" id="3.40.50.300">
    <property type="entry name" value="P-loop containing nucleotide triphosphate hydrolases"/>
    <property type="match status" value="1"/>
</dbReference>
<evidence type="ECO:0000256" key="3">
    <source>
        <dbReference type="ARBA" id="ARBA00022840"/>
    </source>
</evidence>
<dbReference type="AlphaFoldDB" id="A0A0G0M2G9"/>